<name>A0ABM8VAG8_9BACL</name>
<organism evidence="1 2">
    <name type="scientific">Paenibacillus allorhizosphaerae</name>
    <dbReference type="NCBI Taxonomy" id="2849866"/>
    <lineage>
        <taxon>Bacteria</taxon>
        <taxon>Bacillati</taxon>
        <taxon>Bacillota</taxon>
        <taxon>Bacilli</taxon>
        <taxon>Bacillales</taxon>
        <taxon>Paenibacillaceae</taxon>
        <taxon>Paenibacillus</taxon>
    </lineage>
</organism>
<dbReference type="Proteomes" id="UP000730618">
    <property type="component" value="Unassembled WGS sequence"/>
</dbReference>
<sequence>MARSTSAKDQEYLFVNDNLVTVQLNATNWLCYSQFMCRDRKTRLGRGAIVGFNMGSDAVGNFIHRYDPE</sequence>
<evidence type="ECO:0000313" key="1">
    <source>
        <dbReference type="EMBL" id="CAG7616459.1"/>
    </source>
</evidence>
<gene>
    <name evidence="1" type="ORF">PAECIP111802_00290</name>
</gene>
<keyword evidence="2" id="KW-1185">Reference proteome</keyword>
<accession>A0ABM8VAG8</accession>
<comment type="caution">
    <text evidence="1">The sequence shown here is derived from an EMBL/GenBank/DDBJ whole genome shotgun (WGS) entry which is preliminary data.</text>
</comment>
<proteinExistence type="predicted"/>
<protein>
    <submittedName>
        <fullName evidence="1">Uncharacterized protein</fullName>
    </submittedName>
</protein>
<evidence type="ECO:0000313" key="2">
    <source>
        <dbReference type="Proteomes" id="UP000730618"/>
    </source>
</evidence>
<dbReference type="EMBL" id="CAJVCE010000001">
    <property type="protein sequence ID" value="CAG7616459.1"/>
    <property type="molecule type" value="Genomic_DNA"/>
</dbReference>
<reference evidence="1 2" key="1">
    <citation type="submission" date="2021-06" db="EMBL/GenBank/DDBJ databases">
        <authorList>
            <person name="Criscuolo A."/>
        </authorList>
    </citation>
    <scope>NUCLEOTIDE SEQUENCE [LARGE SCALE GENOMIC DNA]</scope>
    <source>
        <strain evidence="2">CIP 111802</strain>
    </source>
</reference>